<evidence type="ECO:0000313" key="2">
    <source>
        <dbReference type="Proteomes" id="UP000050996"/>
    </source>
</evidence>
<reference evidence="1 2" key="1">
    <citation type="submission" date="2015-09" db="EMBL/GenBank/DDBJ databases">
        <title>Genome sequencing project for genomic taxonomy and phylogenomics of Bacillus-like bacteria.</title>
        <authorList>
            <person name="Liu B."/>
            <person name="Wang J."/>
            <person name="Zhu Y."/>
            <person name="Liu G."/>
            <person name="Chen Q."/>
            <person name="Chen Z."/>
            <person name="Lan J."/>
            <person name="Che J."/>
            <person name="Ge C."/>
            <person name="Shi H."/>
            <person name="Pan Z."/>
            <person name="Liu X."/>
        </authorList>
    </citation>
    <scope>NUCLEOTIDE SEQUENCE [LARGE SCALE GENOMIC DNA]</scope>
    <source>
        <strain evidence="1 2">FJAT-18043</strain>
    </source>
</reference>
<comment type="caution">
    <text evidence="1">The sequence shown here is derived from an EMBL/GenBank/DDBJ whole genome shotgun (WGS) entry which is preliminary data.</text>
</comment>
<accession>A0A0Q3T417</accession>
<dbReference type="PATRIC" id="fig|1637975.4.peg.854"/>
<dbReference type="STRING" id="1637975.AN957_05860"/>
<dbReference type="EMBL" id="LJIX01000006">
    <property type="protein sequence ID" value="KQL18165.1"/>
    <property type="molecule type" value="Genomic_DNA"/>
</dbReference>
<dbReference type="InterPro" id="IPR025075">
    <property type="entry name" value="DUF3916"/>
</dbReference>
<name>A0A0Q3T417_9BACI</name>
<dbReference type="Proteomes" id="UP000050996">
    <property type="component" value="Unassembled WGS sequence"/>
</dbReference>
<gene>
    <name evidence="1" type="ORF">AN957_05860</name>
</gene>
<evidence type="ECO:0000313" key="1">
    <source>
        <dbReference type="EMBL" id="KQL18165.1"/>
    </source>
</evidence>
<proteinExistence type="predicted"/>
<organism evidence="1 2">
    <name type="scientific">Cytobacillus solani</name>
    <dbReference type="NCBI Taxonomy" id="1637975"/>
    <lineage>
        <taxon>Bacteria</taxon>
        <taxon>Bacillati</taxon>
        <taxon>Bacillota</taxon>
        <taxon>Bacilli</taxon>
        <taxon>Bacillales</taxon>
        <taxon>Bacillaceae</taxon>
        <taxon>Cytobacillus</taxon>
    </lineage>
</organism>
<sequence>MSDKKIRGLKRKTKSMVNRMEQETMNFPSEFYNGYWHLHLPVAQDSITSNKSPKAIKRLCIQTLLDRAEHLKRIKPQSNQSFRMVVAIDLPDLWNSQIIVFSGDSHFKGFFERNEDYQKWIPLSIERNIASEWDLSIPHGMSCLGIREEITDEDGELFENEIWFVGELD</sequence>
<dbReference type="RefSeq" id="WP_053474631.1">
    <property type="nucleotide sequence ID" value="NZ_LJIX01000006.1"/>
</dbReference>
<dbReference type="AlphaFoldDB" id="A0A0Q3T417"/>
<dbReference type="Pfam" id="PF13079">
    <property type="entry name" value="DUF3916"/>
    <property type="match status" value="1"/>
</dbReference>
<protein>
    <submittedName>
        <fullName evidence="1">Group-specific protein</fullName>
    </submittedName>
</protein>
<keyword evidence="2" id="KW-1185">Reference proteome</keyword>